<dbReference type="RefSeq" id="WP_122104923.1">
    <property type="nucleotide sequence ID" value="NZ_JBHSKV010000013.1"/>
</dbReference>
<dbReference type="PANTHER" id="PTHR22981:SF84">
    <property type="entry name" value="3-HYDROXYISOBUTYRATE DEHYDROGENASE"/>
    <property type="match status" value="1"/>
</dbReference>
<dbReference type="InterPro" id="IPR015815">
    <property type="entry name" value="HIBADH-related"/>
</dbReference>
<dbReference type="Proteomes" id="UP001596145">
    <property type="component" value="Unassembled WGS sequence"/>
</dbReference>
<dbReference type="AlphaFoldDB" id="A0ABD5QS53"/>
<keyword evidence="4" id="KW-1185">Reference proteome</keyword>
<protein>
    <submittedName>
        <fullName evidence="3">NAD(P)-dependent oxidoreductase</fullName>
        <ecNumber evidence="3">1.1.-.-</ecNumber>
    </submittedName>
</protein>
<reference evidence="3 4" key="1">
    <citation type="journal article" date="2019" name="Int. J. Syst. Evol. Microbiol.">
        <title>The Global Catalogue of Microorganisms (GCM) 10K type strain sequencing project: providing services to taxonomists for standard genome sequencing and annotation.</title>
        <authorList>
            <consortium name="The Broad Institute Genomics Platform"/>
            <consortium name="The Broad Institute Genome Sequencing Center for Infectious Disease"/>
            <person name="Wu L."/>
            <person name="Ma J."/>
        </authorList>
    </citation>
    <scope>NUCLEOTIDE SEQUENCE [LARGE SCALE GENOMIC DNA]</scope>
    <source>
        <strain evidence="3 4">CGMCC 1.16026</strain>
    </source>
</reference>
<evidence type="ECO:0000259" key="2">
    <source>
        <dbReference type="Pfam" id="PF03446"/>
    </source>
</evidence>
<dbReference type="Gene3D" id="1.10.1040.10">
    <property type="entry name" value="N-(1-d-carboxylethyl)-l-norvaline Dehydrogenase, domain 2"/>
    <property type="match status" value="1"/>
</dbReference>
<dbReference type="InterPro" id="IPR008927">
    <property type="entry name" value="6-PGluconate_DH-like_C_sf"/>
</dbReference>
<dbReference type="SUPFAM" id="SSF48179">
    <property type="entry name" value="6-phosphogluconate dehydrogenase C-terminal domain-like"/>
    <property type="match status" value="1"/>
</dbReference>
<dbReference type="PANTHER" id="PTHR22981">
    <property type="entry name" value="3-HYDROXYISOBUTYRATE DEHYDROGENASE-RELATED"/>
    <property type="match status" value="1"/>
</dbReference>
<feature type="domain" description="6-phosphogluconate dehydrogenase NADP-binding" evidence="2">
    <location>
        <begin position="3"/>
        <end position="156"/>
    </location>
</feature>
<gene>
    <name evidence="3" type="ORF">ACFPJA_09825</name>
</gene>
<name>A0ABD5QS53_9EURY</name>
<dbReference type="InterPro" id="IPR006115">
    <property type="entry name" value="6PGDH_NADP-bd"/>
</dbReference>
<dbReference type="SUPFAM" id="SSF51735">
    <property type="entry name" value="NAD(P)-binding Rossmann-fold domains"/>
    <property type="match status" value="1"/>
</dbReference>
<dbReference type="PIRSF" id="PIRSF000103">
    <property type="entry name" value="HIBADH"/>
    <property type="match status" value="1"/>
</dbReference>
<evidence type="ECO:0000313" key="4">
    <source>
        <dbReference type="Proteomes" id="UP001596145"/>
    </source>
</evidence>
<accession>A0ABD5QS53</accession>
<keyword evidence="1 3" id="KW-0560">Oxidoreductase</keyword>
<sequence length="293" mass="31629">MTSIGLIGVGYIGKGFVDRLRDAGYPVTAFDVDDDQVAYATDRGARAAGSPAEVARETDVVVLALPGSPEVEATMEGADGLLAEFSRGQLLVDASTTHPDTSVVCEELCAEAGADFVEATITGGSPREGYHVMAGGSQRAYDRAEEVLDVIADDHVRIGRVPDATVFKLGLQMRYAGHHAVDAEVVEFVRDNGVDPTPFTDFLEFDMYEGYFTGEFGQAMEGLGTLAIWNKDLGYVREFADERGTALPLTGVVHEAYKATSRRIRDGEGHASALVTYWMLLNDREGEFDPTTE</sequence>
<evidence type="ECO:0000313" key="3">
    <source>
        <dbReference type="EMBL" id="MFC5135008.1"/>
    </source>
</evidence>
<proteinExistence type="predicted"/>
<dbReference type="EMBL" id="JBHSKV010000013">
    <property type="protein sequence ID" value="MFC5135008.1"/>
    <property type="molecule type" value="Genomic_DNA"/>
</dbReference>
<dbReference type="GO" id="GO:0016491">
    <property type="term" value="F:oxidoreductase activity"/>
    <property type="evidence" value="ECO:0007669"/>
    <property type="project" value="UniProtKB-KW"/>
</dbReference>
<evidence type="ECO:0000256" key="1">
    <source>
        <dbReference type="ARBA" id="ARBA00023002"/>
    </source>
</evidence>
<dbReference type="InterPro" id="IPR036291">
    <property type="entry name" value="NAD(P)-bd_dom_sf"/>
</dbReference>
<dbReference type="Gene3D" id="3.40.50.720">
    <property type="entry name" value="NAD(P)-binding Rossmann-like Domain"/>
    <property type="match status" value="1"/>
</dbReference>
<dbReference type="Pfam" id="PF03446">
    <property type="entry name" value="NAD_binding_2"/>
    <property type="match status" value="1"/>
</dbReference>
<comment type="caution">
    <text evidence="3">The sequence shown here is derived from an EMBL/GenBank/DDBJ whole genome shotgun (WGS) entry which is preliminary data.</text>
</comment>
<dbReference type="EC" id="1.1.-.-" evidence="3"/>
<organism evidence="3 4">
    <name type="scientific">Halorubrum glutamatedens</name>
    <dbReference type="NCBI Taxonomy" id="2707018"/>
    <lineage>
        <taxon>Archaea</taxon>
        <taxon>Methanobacteriati</taxon>
        <taxon>Methanobacteriota</taxon>
        <taxon>Stenosarchaea group</taxon>
        <taxon>Halobacteria</taxon>
        <taxon>Halobacteriales</taxon>
        <taxon>Haloferacaceae</taxon>
        <taxon>Halorubrum</taxon>
    </lineage>
</organism>
<dbReference type="InterPro" id="IPR013328">
    <property type="entry name" value="6PGD_dom2"/>
</dbReference>